<evidence type="ECO:0000313" key="1">
    <source>
        <dbReference type="EMBL" id="ALJ04042.1"/>
    </source>
</evidence>
<name>A0A0P0CUM4_9FLAO</name>
<dbReference type="STRING" id="1736674.APS56_02220"/>
<dbReference type="KEGG" id="ahz:APS56_02220"/>
<dbReference type="RefSeq" id="WP_054724376.1">
    <property type="nucleotide sequence ID" value="NZ_CP012898.1"/>
</dbReference>
<protein>
    <recommendedName>
        <fullName evidence="3">Aminotransferase class I/classII domain-containing protein</fullName>
    </recommendedName>
</protein>
<gene>
    <name evidence="1" type="ORF">APS56_02220</name>
</gene>
<dbReference type="EMBL" id="CP012898">
    <property type="protein sequence ID" value="ALJ04042.1"/>
    <property type="molecule type" value="Genomic_DNA"/>
</dbReference>
<dbReference type="InterPro" id="IPR015424">
    <property type="entry name" value="PyrdxlP-dep_Trfase"/>
</dbReference>
<dbReference type="SUPFAM" id="SSF53383">
    <property type="entry name" value="PLP-dependent transferases"/>
    <property type="match status" value="1"/>
</dbReference>
<evidence type="ECO:0000313" key="2">
    <source>
        <dbReference type="Proteomes" id="UP000057981"/>
    </source>
</evidence>
<dbReference type="PATRIC" id="fig|1736674.3.peg.461"/>
<dbReference type="AlphaFoldDB" id="A0A0P0CUM4"/>
<evidence type="ECO:0008006" key="3">
    <source>
        <dbReference type="Google" id="ProtNLM"/>
    </source>
</evidence>
<sequence length="353" mass="41129">MKKNNKGIGSFFPFIENNVDKFLANKTSFNPEDKMLFYTGRQAIKYIIELIALEKKSFIIWLPEYYCMHVTHWLKSNYSNIKTYKTNPSKAQFSINAFEFASDNDVVIINNFWGIHDCIINKGDKKIVTIEDHSHGWLSNSCINSKADYCMTSLRKTLPIPLGGMVWSPKNHPVKKNVPLLESHAYEAIWNKIQNAMQLKHDFEKTGDLTLKEKSLLLISETELALHQNYSLTQIHPTHEKTIKEFLSINYSAFKLQNLQKLSACIKPNDNFEIIAHHSSRTFGLILYINNEAYLDQLRSHLIDNNIYPSLLWPNNKKEYGYYLNIHVDFRYTCDDMHYIADALNAFNHINHL</sequence>
<dbReference type="OrthoDB" id="8955051at2"/>
<dbReference type="Proteomes" id="UP000057981">
    <property type="component" value="Chromosome"/>
</dbReference>
<proteinExistence type="predicted"/>
<accession>A0A0P0CUM4</accession>
<organism evidence="1 2">
    <name type="scientific">Pseudalgibacter alginicilyticus</name>
    <dbReference type="NCBI Taxonomy" id="1736674"/>
    <lineage>
        <taxon>Bacteria</taxon>
        <taxon>Pseudomonadati</taxon>
        <taxon>Bacteroidota</taxon>
        <taxon>Flavobacteriia</taxon>
        <taxon>Flavobacteriales</taxon>
        <taxon>Flavobacteriaceae</taxon>
        <taxon>Pseudalgibacter</taxon>
    </lineage>
</organism>
<keyword evidence="2" id="KW-1185">Reference proteome</keyword>
<reference evidence="1 2" key="1">
    <citation type="submission" date="2015-10" db="EMBL/GenBank/DDBJ databases">
        <authorList>
            <person name="Gilbert D.G."/>
        </authorList>
    </citation>
    <scope>NUCLEOTIDE SEQUENCE [LARGE SCALE GENOMIC DNA]</scope>
    <source>
        <strain evidence="2">HZ-22</strain>
    </source>
</reference>